<evidence type="ECO:0000313" key="9">
    <source>
        <dbReference type="Proteomes" id="UP000298860"/>
    </source>
</evidence>
<keyword evidence="3" id="KW-0731">Sigma factor</keyword>
<dbReference type="PANTHER" id="PTHR43133:SF66">
    <property type="entry name" value="ECF RNA POLYMERASE SIGMA FACTOR SIGK"/>
    <property type="match status" value="1"/>
</dbReference>
<reference evidence="9" key="1">
    <citation type="submission" date="2019-04" db="EMBL/GenBank/DDBJ databases">
        <title>Draft genome sequence of Pseudonocardiaceae bacterium SL3-2-4.</title>
        <authorList>
            <person name="Ningsih F."/>
            <person name="Yokota A."/>
            <person name="Sakai Y."/>
            <person name="Nanatani K."/>
            <person name="Yabe S."/>
            <person name="Oetari A."/>
            <person name="Sjamsuridzal W."/>
        </authorList>
    </citation>
    <scope>NUCLEOTIDE SEQUENCE [LARGE SCALE GENOMIC DNA]</scope>
    <source>
        <strain evidence="9">SL3-2-4</strain>
    </source>
</reference>
<evidence type="ECO:0000256" key="5">
    <source>
        <dbReference type="SAM" id="MobiDB-lite"/>
    </source>
</evidence>
<dbReference type="InterPro" id="IPR007627">
    <property type="entry name" value="RNA_pol_sigma70_r2"/>
</dbReference>
<evidence type="ECO:0000259" key="6">
    <source>
        <dbReference type="Pfam" id="PF04542"/>
    </source>
</evidence>
<dbReference type="SUPFAM" id="SSF88659">
    <property type="entry name" value="Sigma3 and sigma4 domains of RNA polymerase sigma factors"/>
    <property type="match status" value="1"/>
</dbReference>
<evidence type="ECO:0000259" key="7">
    <source>
        <dbReference type="Pfam" id="PF08281"/>
    </source>
</evidence>
<dbReference type="GO" id="GO:0016987">
    <property type="term" value="F:sigma factor activity"/>
    <property type="evidence" value="ECO:0007669"/>
    <property type="project" value="UniProtKB-KW"/>
</dbReference>
<keyword evidence="2" id="KW-0805">Transcription regulation</keyword>
<dbReference type="NCBIfam" id="TIGR02937">
    <property type="entry name" value="sigma70-ECF"/>
    <property type="match status" value="1"/>
</dbReference>
<dbReference type="SUPFAM" id="SSF88946">
    <property type="entry name" value="Sigma2 domain of RNA polymerase sigma factors"/>
    <property type="match status" value="1"/>
</dbReference>
<dbReference type="Pfam" id="PF04542">
    <property type="entry name" value="Sigma70_r2"/>
    <property type="match status" value="1"/>
</dbReference>
<protein>
    <submittedName>
        <fullName evidence="8">DNA-directed RNA polymerase sigma-70 factor</fullName>
    </submittedName>
</protein>
<feature type="domain" description="RNA polymerase sigma-70 region 2" evidence="6">
    <location>
        <begin position="40"/>
        <end position="106"/>
    </location>
</feature>
<dbReference type="InterPro" id="IPR013325">
    <property type="entry name" value="RNA_pol_sigma_r2"/>
</dbReference>
<dbReference type="InterPro" id="IPR013324">
    <property type="entry name" value="RNA_pol_sigma_r3/r4-like"/>
</dbReference>
<evidence type="ECO:0000313" key="8">
    <source>
        <dbReference type="EMBL" id="GDY32289.1"/>
    </source>
</evidence>
<proteinExistence type="inferred from homology"/>
<dbReference type="GO" id="GO:0000428">
    <property type="term" value="C:DNA-directed RNA polymerase complex"/>
    <property type="evidence" value="ECO:0007669"/>
    <property type="project" value="UniProtKB-KW"/>
</dbReference>
<accession>A0A4D4JD35</accession>
<name>A0A4D4JD35_9PSEU</name>
<comment type="similarity">
    <text evidence="1">Belongs to the sigma-70 factor family. ECF subfamily.</text>
</comment>
<dbReference type="Gene3D" id="1.10.10.10">
    <property type="entry name" value="Winged helix-like DNA-binding domain superfamily/Winged helix DNA-binding domain"/>
    <property type="match status" value="1"/>
</dbReference>
<dbReference type="AlphaFoldDB" id="A0A4D4JD35"/>
<dbReference type="RefSeq" id="WP_137815312.1">
    <property type="nucleotide sequence ID" value="NZ_BJFL01000022.1"/>
</dbReference>
<feature type="domain" description="RNA polymerase sigma factor 70 region 4 type 2" evidence="7">
    <location>
        <begin position="138"/>
        <end position="188"/>
    </location>
</feature>
<dbReference type="InterPro" id="IPR013249">
    <property type="entry name" value="RNA_pol_sigma70_r4_t2"/>
</dbReference>
<dbReference type="GO" id="GO:0006352">
    <property type="term" value="P:DNA-templated transcription initiation"/>
    <property type="evidence" value="ECO:0007669"/>
    <property type="project" value="InterPro"/>
</dbReference>
<comment type="caution">
    <text evidence="8">The sequence shown here is derived from an EMBL/GenBank/DDBJ whole genome shotgun (WGS) entry which is preliminary data.</text>
</comment>
<keyword evidence="4" id="KW-0804">Transcription</keyword>
<evidence type="ECO:0000256" key="4">
    <source>
        <dbReference type="ARBA" id="ARBA00023163"/>
    </source>
</evidence>
<organism evidence="8 9">
    <name type="scientific">Gandjariella thermophila</name>
    <dbReference type="NCBI Taxonomy" id="1931992"/>
    <lineage>
        <taxon>Bacteria</taxon>
        <taxon>Bacillati</taxon>
        <taxon>Actinomycetota</taxon>
        <taxon>Actinomycetes</taxon>
        <taxon>Pseudonocardiales</taxon>
        <taxon>Pseudonocardiaceae</taxon>
        <taxon>Gandjariella</taxon>
    </lineage>
</organism>
<sequence>MPDRRDGDRDGSPTPGLVDAALDTAVTRARAGDEGAVRHLYRTLQPRLLNYLRAMVGETDAEDVASETWSRIARDLRSFSGNGNDFRAWAVTIARHRAIDHLRRRRPTIPLAPQHLPHQPAREDTERDVLNAIDTAAALAIIGALPPDQAQAILLRVVVGLDTATSAQVLDKTPGAIRTALHRGLRNLARRLQPSTSDAGNDVGVPAQLPSVPPTPTGA</sequence>
<dbReference type="GO" id="GO:0003677">
    <property type="term" value="F:DNA binding"/>
    <property type="evidence" value="ECO:0007669"/>
    <property type="project" value="InterPro"/>
</dbReference>
<dbReference type="Pfam" id="PF08281">
    <property type="entry name" value="Sigma70_r4_2"/>
    <property type="match status" value="1"/>
</dbReference>
<dbReference type="PANTHER" id="PTHR43133">
    <property type="entry name" value="RNA POLYMERASE ECF-TYPE SIGMA FACTO"/>
    <property type="match status" value="1"/>
</dbReference>
<evidence type="ECO:0000256" key="3">
    <source>
        <dbReference type="ARBA" id="ARBA00023082"/>
    </source>
</evidence>
<gene>
    <name evidence="8" type="ORF">GTS_39220</name>
</gene>
<dbReference type="InterPro" id="IPR039425">
    <property type="entry name" value="RNA_pol_sigma-70-like"/>
</dbReference>
<keyword evidence="8" id="KW-0240">DNA-directed RNA polymerase</keyword>
<dbReference type="Gene3D" id="1.10.1740.10">
    <property type="match status" value="1"/>
</dbReference>
<feature type="region of interest" description="Disordered" evidence="5">
    <location>
        <begin position="194"/>
        <end position="219"/>
    </location>
</feature>
<dbReference type="InterPro" id="IPR036388">
    <property type="entry name" value="WH-like_DNA-bd_sf"/>
</dbReference>
<dbReference type="OrthoDB" id="5501064at2"/>
<evidence type="ECO:0000256" key="1">
    <source>
        <dbReference type="ARBA" id="ARBA00010641"/>
    </source>
</evidence>
<dbReference type="Proteomes" id="UP000298860">
    <property type="component" value="Unassembled WGS sequence"/>
</dbReference>
<dbReference type="EMBL" id="BJFL01000022">
    <property type="protein sequence ID" value="GDY32289.1"/>
    <property type="molecule type" value="Genomic_DNA"/>
</dbReference>
<evidence type="ECO:0000256" key="2">
    <source>
        <dbReference type="ARBA" id="ARBA00023015"/>
    </source>
</evidence>
<dbReference type="InterPro" id="IPR014284">
    <property type="entry name" value="RNA_pol_sigma-70_dom"/>
</dbReference>
<keyword evidence="9" id="KW-1185">Reference proteome</keyword>